<proteinExistence type="inferred from homology"/>
<dbReference type="InterPro" id="IPR052169">
    <property type="entry name" value="CW_Biosynth-Accessory"/>
</dbReference>
<dbReference type="SMART" id="SM00854">
    <property type="entry name" value="PGA_cap"/>
    <property type="match status" value="1"/>
</dbReference>
<evidence type="ECO:0000256" key="1">
    <source>
        <dbReference type="ARBA" id="ARBA00005662"/>
    </source>
</evidence>
<dbReference type="EC" id="3.1.-.-" evidence="3"/>
<dbReference type="EMBL" id="JAWDIQ010000003">
    <property type="protein sequence ID" value="MDY0410433.1"/>
    <property type="molecule type" value="Genomic_DNA"/>
</dbReference>
<protein>
    <submittedName>
        <fullName evidence="3">CapA family protein</fullName>
        <ecNumber evidence="3">3.1.-.-</ecNumber>
    </submittedName>
</protein>
<evidence type="ECO:0000313" key="3">
    <source>
        <dbReference type="EMBL" id="MDY0410433.1"/>
    </source>
</evidence>
<dbReference type="Proteomes" id="UP001275315">
    <property type="component" value="Unassembled WGS sequence"/>
</dbReference>
<accession>A0ABU5CVN1</accession>
<dbReference type="RefSeq" id="WP_320381317.1">
    <property type="nucleotide sequence ID" value="NZ_JAWDIQ010000003.1"/>
</dbReference>
<feature type="domain" description="Capsule synthesis protein CapA" evidence="2">
    <location>
        <begin position="19"/>
        <end position="265"/>
    </location>
</feature>
<dbReference type="CDD" id="cd07381">
    <property type="entry name" value="MPP_CapA"/>
    <property type="match status" value="1"/>
</dbReference>
<dbReference type="PANTHER" id="PTHR33393:SF12">
    <property type="entry name" value="CAPSULE BIOSYNTHESIS PROTEIN CAPA"/>
    <property type="match status" value="1"/>
</dbReference>
<dbReference type="Pfam" id="PF09587">
    <property type="entry name" value="PGA_cap"/>
    <property type="match status" value="1"/>
</dbReference>
<sequence>MTTHELKQKEMRKLNQTITLTAIGDILIHARVYDVAKTEHGYDFTPFFSHVKSYLNDTTITFANQETMIGGTDLGLSTYPAFNSPYEVGDALKDAGVNIVSIANNHTLDRGEKAIQNAIKHWEAIDMMYTGAYKNKTDQERIRVMETEEGVSVAFLAYTYGTNGIPVPKGKDYLVNFINKEIIAGEIAKAKEMADVIVLSLHFGNEYERFPNNEQKDLVQFAADQGVDIVLGHHPHVLQPITWVEGKEGNQMLAVYSLGNFLSGQKGMYRQIGGVFKCTITKTYKNGKPKIEVTAPKFMPTYVKENEWKPKPMFQLTERDLPG</sequence>
<name>A0ABU5CVN1_9BACI</name>
<dbReference type="InterPro" id="IPR019079">
    <property type="entry name" value="Capsule_synth_CapA"/>
</dbReference>
<dbReference type="InterPro" id="IPR029052">
    <property type="entry name" value="Metallo-depent_PP-like"/>
</dbReference>
<keyword evidence="4" id="KW-1185">Reference proteome</keyword>
<dbReference type="Gene3D" id="3.60.21.10">
    <property type="match status" value="1"/>
</dbReference>
<evidence type="ECO:0000313" key="4">
    <source>
        <dbReference type="Proteomes" id="UP001275315"/>
    </source>
</evidence>
<keyword evidence="3" id="KW-0378">Hydrolase</keyword>
<comment type="caution">
    <text evidence="3">The sequence shown here is derived from an EMBL/GenBank/DDBJ whole genome shotgun (WGS) entry which is preliminary data.</text>
</comment>
<organism evidence="3 4">
    <name type="scientific">Paracerasibacillus soli</name>
    <dbReference type="NCBI Taxonomy" id="480284"/>
    <lineage>
        <taxon>Bacteria</taxon>
        <taxon>Bacillati</taxon>
        <taxon>Bacillota</taxon>
        <taxon>Bacilli</taxon>
        <taxon>Bacillales</taxon>
        <taxon>Bacillaceae</taxon>
        <taxon>Paracerasibacillus</taxon>
    </lineage>
</organism>
<dbReference type="PANTHER" id="PTHR33393">
    <property type="entry name" value="POLYGLUTAMINE SYNTHESIS ACCESSORY PROTEIN RV0574C-RELATED"/>
    <property type="match status" value="1"/>
</dbReference>
<gene>
    <name evidence="3" type="ORF">RWD45_20145</name>
</gene>
<reference evidence="3 4" key="1">
    <citation type="submission" date="2023-10" db="EMBL/GenBank/DDBJ databases">
        <title>Virgibacillus soli CC-YMP-6 genome.</title>
        <authorList>
            <person name="Miliotis G."/>
            <person name="Sengupta P."/>
            <person name="Hameed A."/>
            <person name="Chuvochina M."/>
            <person name="Mcdonagh F."/>
            <person name="Simpson A.C."/>
            <person name="Singh N.K."/>
            <person name="Rekha P.D."/>
            <person name="Raman K."/>
            <person name="Hugenholtz P."/>
            <person name="Venkateswaran K."/>
        </authorList>
    </citation>
    <scope>NUCLEOTIDE SEQUENCE [LARGE SCALE GENOMIC DNA]</scope>
    <source>
        <strain evidence="3 4">CC-YMP-6</strain>
    </source>
</reference>
<evidence type="ECO:0000259" key="2">
    <source>
        <dbReference type="SMART" id="SM00854"/>
    </source>
</evidence>
<dbReference type="SUPFAM" id="SSF56300">
    <property type="entry name" value="Metallo-dependent phosphatases"/>
    <property type="match status" value="1"/>
</dbReference>
<dbReference type="GO" id="GO:0016787">
    <property type="term" value="F:hydrolase activity"/>
    <property type="evidence" value="ECO:0007669"/>
    <property type="project" value="UniProtKB-KW"/>
</dbReference>
<comment type="similarity">
    <text evidence="1">Belongs to the CapA family.</text>
</comment>